<dbReference type="Gene3D" id="3.40.640.10">
    <property type="entry name" value="Type I PLP-dependent aspartate aminotransferase-like (Major domain)"/>
    <property type="match status" value="1"/>
</dbReference>
<proteinExistence type="predicted"/>
<dbReference type="OrthoDB" id="7042322at2759"/>
<dbReference type="HOGENOM" id="CLU_017584_0_6_1"/>
<dbReference type="SUPFAM" id="SSF53383">
    <property type="entry name" value="PLP-dependent transferases"/>
    <property type="match status" value="1"/>
</dbReference>
<feature type="domain" description="Aminotransferase class I/classII large" evidence="1">
    <location>
        <begin position="85"/>
        <end position="468"/>
    </location>
</feature>
<dbReference type="Gene3D" id="3.90.1150.10">
    <property type="entry name" value="Aspartate Aminotransferase, domain 1"/>
    <property type="match status" value="1"/>
</dbReference>
<organism evidence="2 3">
    <name type="scientific">Exserohilum turcicum (strain 28A)</name>
    <name type="common">Northern leaf blight fungus</name>
    <name type="synonym">Setosphaeria turcica</name>
    <dbReference type="NCBI Taxonomy" id="671987"/>
    <lineage>
        <taxon>Eukaryota</taxon>
        <taxon>Fungi</taxon>
        <taxon>Dikarya</taxon>
        <taxon>Ascomycota</taxon>
        <taxon>Pezizomycotina</taxon>
        <taxon>Dothideomycetes</taxon>
        <taxon>Pleosporomycetidae</taxon>
        <taxon>Pleosporales</taxon>
        <taxon>Pleosporineae</taxon>
        <taxon>Pleosporaceae</taxon>
        <taxon>Exserohilum</taxon>
    </lineage>
</organism>
<evidence type="ECO:0000259" key="1">
    <source>
        <dbReference type="Pfam" id="PF00155"/>
    </source>
</evidence>
<dbReference type="CDD" id="cd00609">
    <property type="entry name" value="AAT_like"/>
    <property type="match status" value="1"/>
</dbReference>
<sequence length="500" mass="55231">MGGGDGGGGETIADHILKSFQLPDVVPSPTSSKPLINLLRGHLPLRPVANRTRWPNLSLLPTQLLDRATHRVLQHRPTAYPALCYGPDEGDPRLRNNIAHWLTAFYAPAEPVSQNRICITGGASQNLACLLQDFTDPLYTRNVWIVAPAYMLAFRIFEDAGFHTKLRAVPEDPEGIDMDYLATQIRKSEDKAASEGNSEPLLKPRRPFNKIYKHIIYAVPAFSNPSSKTMSLRRREQLVRLARQYDALIITDDVYDFLQWPSSLTPSTLSIEKASLPRIVDVDRYLDGGAERQGADGFGNAVSNASFSKIFGPGLRTGWCEGTPKLAYAVSQTGSSRSGGSPSQLTACFVAETLETGELQRYVYNTLQPAYGSRYRHMVEAIHKHLTPLGVRIPQTDREVVGGYFIWLTLPLPLKGADVAQRAKQDSNLAVAQVPGDTEHAGTCFGNDIRVCFAWEDEDMLVEGIERLASVISRMLQKDANGGQKLTRPVTCEDDAKALW</sequence>
<dbReference type="Pfam" id="PF00155">
    <property type="entry name" value="Aminotran_1_2"/>
    <property type="match status" value="1"/>
</dbReference>
<keyword evidence="3" id="KW-1185">Reference proteome</keyword>
<dbReference type="GeneID" id="19403655"/>
<dbReference type="STRING" id="671987.R0JWC2"/>
<dbReference type="PANTHER" id="PTHR42858:SF1">
    <property type="entry name" value="LD15494P"/>
    <property type="match status" value="1"/>
</dbReference>
<dbReference type="GO" id="GO:0047536">
    <property type="term" value="F:2-aminoadipate transaminase activity"/>
    <property type="evidence" value="ECO:0007669"/>
    <property type="project" value="TreeGrafter"/>
</dbReference>
<dbReference type="eggNOG" id="KOG0634">
    <property type="taxonomic scope" value="Eukaryota"/>
</dbReference>
<dbReference type="AlphaFoldDB" id="R0JWC2"/>
<dbReference type="InterPro" id="IPR015421">
    <property type="entry name" value="PyrdxlP-dep_Trfase_major"/>
</dbReference>
<protein>
    <recommendedName>
        <fullName evidence="1">Aminotransferase class I/classII large domain-containing protein</fullName>
    </recommendedName>
</protein>
<gene>
    <name evidence="2" type="ORF">SETTUDRAFT_32464</name>
</gene>
<dbReference type="InterPro" id="IPR015422">
    <property type="entry name" value="PyrdxlP-dep_Trfase_small"/>
</dbReference>
<dbReference type="RefSeq" id="XP_008027033.1">
    <property type="nucleotide sequence ID" value="XM_008028842.1"/>
</dbReference>
<dbReference type="InterPro" id="IPR015424">
    <property type="entry name" value="PyrdxlP-dep_Trfase"/>
</dbReference>
<dbReference type="EMBL" id="KB908703">
    <property type="protein sequence ID" value="EOA85248.1"/>
    <property type="molecule type" value="Genomic_DNA"/>
</dbReference>
<dbReference type="GO" id="GO:0030170">
    <property type="term" value="F:pyridoxal phosphate binding"/>
    <property type="evidence" value="ECO:0007669"/>
    <property type="project" value="InterPro"/>
</dbReference>
<evidence type="ECO:0000313" key="2">
    <source>
        <dbReference type="EMBL" id="EOA85248.1"/>
    </source>
</evidence>
<reference evidence="2 3" key="2">
    <citation type="journal article" date="2013" name="PLoS Genet.">
        <title>Comparative genome structure, secondary metabolite, and effector coding capacity across Cochliobolus pathogens.</title>
        <authorList>
            <person name="Condon B.J."/>
            <person name="Leng Y."/>
            <person name="Wu D."/>
            <person name="Bushley K.E."/>
            <person name="Ohm R.A."/>
            <person name="Otillar R."/>
            <person name="Martin J."/>
            <person name="Schackwitz W."/>
            <person name="Grimwood J."/>
            <person name="MohdZainudin N."/>
            <person name="Xue C."/>
            <person name="Wang R."/>
            <person name="Manning V.A."/>
            <person name="Dhillon B."/>
            <person name="Tu Z.J."/>
            <person name="Steffenson B.J."/>
            <person name="Salamov A."/>
            <person name="Sun H."/>
            <person name="Lowry S."/>
            <person name="LaButti K."/>
            <person name="Han J."/>
            <person name="Copeland A."/>
            <person name="Lindquist E."/>
            <person name="Barry K."/>
            <person name="Schmutz J."/>
            <person name="Baker S.E."/>
            <person name="Ciuffetti L.M."/>
            <person name="Grigoriev I.V."/>
            <person name="Zhong S."/>
            <person name="Turgeon B.G."/>
        </authorList>
    </citation>
    <scope>NUCLEOTIDE SEQUENCE [LARGE SCALE GENOMIC DNA]</scope>
    <source>
        <strain evidence="3">28A</strain>
    </source>
</reference>
<name>R0JWC2_EXST2</name>
<dbReference type="PANTHER" id="PTHR42858">
    <property type="entry name" value="AMINOTRANSFERASE"/>
    <property type="match status" value="1"/>
</dbReference>
<accession>R0JWC2</accession>
<dbReference type="FunFam" id="3.40.640.10:FF:000080">
    <property type="entry name" value="Aminotransferase, putative"/>
    <property type="match status" value="1"/>
</dbReference>
<dbReference type="Proteomes" id="UP000016935">
    <property type="component" value="Unassembled WGS sequence"/>
</dbReference>
<evidence type="ECO:0000313" key="3">
    <source>
        <dbReference type="Proteomes" id="UP000016935"/>
    </source>
</evidence>
<dbReference type="InterPro" id="IPR004839">
    <property type="entry name" value="Aminotransferase_I/II_large"/>
</dbReference>
<reference evidence="2 3" key="1">
    <citation type="journal article" date="2012" name="PLoS Pathog.">
        <title>Diverse lifestyles and strategies of plant pathogenesis encoded in the genomes of eighteen Dothideomycetes fungi.</title>
        <authorList>
            <person name="Ohm R.A."/>
            <person name="Feau N."/>
            <person name="Henrissat B."/>
            <person name="Schoch C.L."/>
            <person name="Horwitz B.A."/>
            <person name="Barry K.W."/>
            <person name="Condon B.J."/>
            <person name="Copeland A.C."/>
            <person name="Dhillon B."/>
            <person name="Glaser F."/>
            <person name="Hesse C.N."/>
            <person name="Kosti I."/>
            <person name="LaButti K."/>
            <person name="Lindquist E.A."/>
            <person name="Lucas S."/>
            <person name="Salamov A.A."/>
            <person name="Bradshaw R.E."/>
            <person name="Ciuffetti L."/>
            <person name="Hamelin R.C."/>
            <person name="Kema G.H.J."/>
            <person name="Lawrence C."/>
            <person name="Scott J.A."/>
            <person name="Spatafora J.W."/>
            <person name="Turgeon B.G."/>
            <person name="de Wit P.J.G.M."/>
            <person name="Zhong S."/>
            <person name="Goodwin S.B."/>
            <person name="Grigoriev I.V."/>
        </authorList>
    </citation>
    <scope>NUCLEOTIDE SEQUENCE [LARGE SCALE GENOMIC DNA]</scope>
    <source>
        <strain evidence="3">28A</strain>
    </source>
</reference>